<feature type="compositionally biased region" description="Polar residues" evidence="1">
    <location>
        <begin position="320"/>
        <end position="332"/>
    </location>
</feature>
<feature type="region of interest" description="Disordered" evidence="1">
    <location>
        <begin position="187"/>
        <end position="226"/>
    </location>
</feature>
<feature type="compositionally biased region" description="Pro residues" evidence="1">
    <location>
        <begin position="353"/>
        <end position="377"/>
    </location>
</feature>
<feature type="compositionally biased region" description="Pro residues" evidence="1">
    <location>
        <begin position="336"/>
        <end position="346"/>
    </location>
</feature>
<dbReference type="AlphaFoldDB" id="A0A6A6TXI9"/>
<accession>A0A6A6TXI9</accession>
<proteinExistence type="predicted"/>
<dbReference type="OrthoDB" id="5408296at2759"/>
<gene>
    <name evidence="2" type="ORF">BT63DRAFT_484281</name>
</gene>
<protein>
    <recommendedName>
        <fullName evidence="4">RNA recognition motif-containing protein</fullName>
    </recommendedName>
</protein>
<evidence type="ECO:0000313" key="2">
    <source>
        <dbReference type="EMBL" id="KAF2663558.1"/>
    </source>
</evidence>
<evidence type="ECO:0000256" key="1">
    <source>
        <dbReference type="SAM" id="MobiDB-lite"/>
    </source>
</evidence>
<dbReference type="EMBL" id="MU004245">
    <property type="protein sequence ID" value="KAF2663558.1"/>
    <property type="molecule type" value="Genomic_DNA"/>
</dbReference>
<feature type="compositionally biased region" description="Low complexity" evidence="1">
    <location>
        <begin position="195"/>
        <end position="207"/>
    </location>
</feature>
<name>A0A6A6TXI9_9PEZI</name>
<dbReference type="Proteomes" id="UP000799302">
    <property type="component" value="Unassembled WGS sequence"/>
</dbReference>
<feature type="region of interest" description="Disordered" evidence="1">
    <location>
        <begin position="295"/>
        <end position="384"/>
    </location>
</feature>
<sequence length="536" mass="57441">MPLLQGEVLLLTLYADCHFYFSAPNTKPLHDRFDRRSYVYLYHDALNRRGRLEVANHAGTPDQDAFNGYLDSADIEYSYKHPTLFTITVHGRILSNTTPVPSPQQDVSQWHLPSLDIRNENKYLHKIHTTDLYFWTVEDSGLFLDSLKRVLAPGQLRILDANSTHPEHRDSMSPVVQQLEKVAIGTPTFAQPPRSNSISTTHTNNSTVPANGQTPVSPPSSPPVEQQVPGFAPAAYNPAAPAAPEPIAHREKTPPPPDAETGTGLGAAAMHDHPAAMHQQQQYMNNPLQQSFAPQPTGGMYNPGGLSISPQPGMHGGHSISPQPGIQRANTMGQHPPQPIGIPGPPSAVGMPPQSPYAPSFGPPPTAATPSFGPPPTVATGTPQNDPNSQFMPQQQHTPVQHATPNQGLQRTNTLPFQGTGYPAQQPQYAAAPSTPSFGPGAMPSPGIFPGAPQAAQPFNPTAGQQQVNNYGYGVPGQGVQHGMHQQVYIPEGMGENAKPAQAGGGQPAATGGFEQRMGKVEKGVGRFLKKLDKKF</sequence>
<evidence type="ECO:0000313" key="3">
    <source>
        <dbReference type="Proteomes" id="UP000799302"/>
    </source>
</evidence>
<reference evidence="2" key="1">
    <citation type="journal article" date="2020" name="Stud. Mycol.">
        <title>101 Dothideomycetes genomes: a test case for predicting lifestyles and emergence of pathogens.</title>
        <authorList>
            <person name="Haridas S."/>
            <person name="Albert R."/>
            <person name="Binder M."/>
            <person name="Bloem J."/>
            <person name="Labutti K."/>
            <person name="Salamov A."/>
            <person name="Andreopoulos B."/>
            <person name="Baker S."/>
            <person name="Barry K."/>
            <person name="Bills G."/>
            <person name="Bluhm B."/>
            <person name="Cannon C."/>
            <person name="Castanera R."/>
            <person name="Culley D."/>
            <person name="Daum C."/>
            <person name="Ezra D."/>
            <person name="Gonzalez J."/>
            <person name="Henrissat B."/>
            <person name="Kuo A."/>
            <person name="Liang C."/>
            <person name="Lipzen A."/>
            <person name="Lutzoni F."/>
            <person name="Magnuson J."/>
            <person name="Mondo S."/>
            <person name="Nolan M."/>
            <person name="Ohm R."/>
            <person name="Pangilinan J."/>
            <person name="Park H.-J."/>
            <person name="Ramirez L."/>
            <person name="Alfaro M."/>
            <person name="Sun H."/>
            <person name="Tritt A."/>
            <person name="Yoshinaga Y."/>
            <person name="Zwiers L.-H."/>
            <person name="Turgeon B."/>
            <person name="Goodwin S."/>
            <person name="Spatafora J."/>
            <person name="Crous P."/>
            <person name="Grigoriev I."/>
        </authorList>
    </citation>
    <scope>NUCLEOTIDE SEQUENCE</scope>
    <source>
        <strain evidence="2">CBS 115976</strain>
    </source>
</reference>
<evidence type="ECO:0008006" key="4">
    <source>
        <dbReference type="Google" id="ProtNLM"/>
    </source>
</evidence>
<feature type="region of interest" description="Disordered" evidence="1">
    <location>
        <begin position="238"/>
        <end position="266"/>
    </location>
</feature>
<organism evidence="2 3">
    <name type="scientific">Microthyrium microscopicum</name>
    <dbReference type="NCBI Taxonomy" id="703497"/>
    <lineage>
        <taxon>Eukaryota</taxon>
        <taxon>Fungi</taxon>
        <taxon>Dikarya</taxon>
        <taxon>Ascomycota</taxon>
        <taxon>Pezizomycotina</taxon>
        <taxon>Dothideomycetes</taxon>
        <taxon>Dothideomycetes incertae sedis</taxon>
        <taxon>Microthyriales</taxon>
        <taxon>Microthyriaceae</taxon>
        <taxon>Microthyrium</taxon>
    </lineage>
</organism>
<keyword evidence="3" id="KW-1185">Reference proteome</keyword>